<dbReference type="Proteomes" id="UP001142592">
    <property type="component" value="Unassembled WGS sequence"/>
</dbReference>
<dbReference type="RefSeq" id="WP_266268722.1">
    <property type="nucleotide sequence ID" value="NZ_JAPJUH010000002.1"/>
</dbReference>
<evidence type="ECO:0000313" key="3">
    <source>
        <dbReference type="Proteomes" id="UP001142592"/>
    </source>
</evidence>
<gene>
    <name evidence="2" type="ORF">OQZ29_07435</name>
</gene>
<keyword evidence="1" id="KW-1133">Transmembrane helix</keyword>
<reference evidence="2" key="1">
    <citation type="submission" date="2022-11" db="EMBL/GenBank/DDBJ databases">
        <authorList>
            <person name="Graham C."/>
            <person name="Newman J.D."/>
        </authorList>
    </citation>
    <scope>NUCLEOTIDE SEQUENCE</scope>
    <source>
        <strain evidence="2">DSM 19486</strain>
    </source>
</reference>
<keyword evidence="3" id="KW-1185">Reference proteome</keyword>
<dbReference type="EMBL" id="JAPJUH010000002">
    <property type="protein sequence ID" value="MCX3264571.1"/>
    <property type="molecule type" value="Genomic_DNA"/>
</dbReference>
<name>A0A9X3DCE3_9SPHI</name>
<proteinExistence type="predicted"/>
<protein>
    <recommendedName>
        <fullName evidence="4">Anti-sigma factor</fullName>
    </recommendedName>
</protein>
<sequence length="181" mass="20939">MNNRLETFVKENRKAFDIMEPPAGLWAKIELELDAKKTQEAQNKKKPIKLYLWMSVAASIVVVFGIVWLYAGRLQNKDLEIADVNAAYAQKEVHFTGLITEKRDSLAIFASANPELYKKFTADLAKLDEEYERLRLELPTSPNQTFVVKAMVKNREIQLQLLKQQLLIINQVDDYKRVNQI</sequence>
<comment type="caution">
    <text evidence="2">The sequence shown here is derived from an EMBL/GenBank/DDBJ whole genome shotgun (WGS) entry which is preliminary data.</text>
</comment>
<evidence type="ECO:0000313" key="2">
    <source>
        <dbReference type="EMBL" id="MCX3264571.1"/>
    </source>
</evidence>
<keyword evidence="1" id="KW-0812">Transmembrane</keyword>
<feature type="transmembrane region" description="Helical" evidence="1">
    <location>
        <begin position="50"/>
        <end position="71"/>
    </location>
</feature>
<dbReference type="AlphaFoldDB" id="A0A9X3DCE3"/>
<organism evidence="2 3">
    <name type="scientific">Pedobacter agri</name>
    <dbReference type="NCBI Taxonomy" id="454586"/>
    <lineage>
        <taxon>Bacteria</taxon>
        <taxon>Pseudomonadati</taxon>
        <taxon>Bacteroidota</taxon>
        <taxon>Sphingobacteriia</taxon>
        <taxon>Sphingobacteriales</taxon>
        <taxon>Sphingobacteriaceae</taxon>
        <taxon>Pedobacter</taxon>
    </lineage>
</organism>
<evidence type="ECO:0008006" key="4">
    <source>
        <dbReference type="Google" id="ProtNLM"/>
    </source>
</evidence>
<keyword evidence="1" id="KW-0472">Membrane</keyword>
<evidence type="ECO:0000256" key="1">
    <source>
        <dbReference type="SAM" id="Phobius"/>
    </source>
</evidence>
<accession>A0A9X3DCE3</accession>